<dbReference type="EMBL" id="CP088295">
    <property type="protein sequence ID" value="UUY03274.1"/>
    <property type="molecule type" value="Genomic_DNA"/>
</dbReference>
<comment type="catalytic activity">
    <reaction evidence="1">
        <text>ATP + protein L-histidine = ADP + protein N-phospho-L-histidine.</text>
        <dbReference type="EC" id="2.7.13.3"/>
    </reaction>
</comment>
<evidence type="ECO:0000256" key="5">
    <source>
        <dbReference type="ARBA" id="ARBA00022679"/>
    </source>
</evidence>
<dbReference type="CDD" id="cd00082">
    <property type="entry name" value="HisKA"/>
    <property type="match status" value="1"/>
</dbReference>
<evidence type="ECO:0000256" key="1">
    <source>
        <dbReference type="ARBA" id="ARBA00000085"/>
    </source>
</evidence>
<evidence type="ECO:0000256" key="3">
    <source>
        <dbReference type="ARBA" id="ARBA00012438"/>
    </source>
</evidence>
<dbReference type="PANTHER" id="PTHR45436:SF5">
    <property type="entry name" value="SENSOR HISTIDINE KINASE TRCS"/>
    <property type="match status" value="1"/>
</dbReference>
<dbReference type="SUPFAM" id="SSF158472">
    <property type="entry name" value="HAMP domain-like"/>
    <property type="match status" value="1"/>
</dbReference>
<dbReference type="InterPro" id="IPR050428">
    <property type="entry name" value="TCS_sensor_his_kinase"/>
</dbReference>
<evidence type="ECO:0000256" key="7">
    <source>
        <dbReference type="ARBA" id="ARBA00022777"/>
    </source>
</evidence>
<feature type="transmembrane region" description="Helical" evidence="11">
    <location>
        <begin position="27"/>
        <end position="50"/>
    </location>
</feature>
<dbReference type="CDD" id="cd06225">
    <property type="entry name" value="HAMP"/>
    <property type="match status" value="1"/>
</dbReference>
<keyword evidence="8 11" id="KW-1133">Transmembrane helix</keyword>
<keyword evidence="4" id="KW-0597">Phosphoprotein</keyword>
<dbReference type="RefSeq" id="WP_353863786.1">
    <property type="nucleotide sequence ID" value="NZ_CP088295.1"/>
</dbReference>
<evidence type="ECO:0000256" key="8">
    <source>
        <dbReference type="ARBA" id="ARBA00022989"/>
    </source>
</evidence>
<dbReference type="InterPro" id="IPR004358">
    <property type="entry name" value="Sig_transdc_His_kin-like_C"/>
</dbReference>
<dbReference type="PANTHER" id="PTHR45436">
    <property type="entry name" value="SENSOR HISTIDINE KINASE YKOH"/>
    <property type="match status" value="1"/>
</dbReference>
<evidence type="ECO:0000256" key="4">
    <source>
        <dbReference type="ARBA" id="ARBA00022553"/>
    </source>
</evidence>
<dbReference type="Gene3D" id="1.10.287.130">
    <property type="match status" value="1"/>
</dbReference>
<gene>
    <name evidence="14" type="ORF">LRS13_21795</name>
</gene>
<dbReference type="Proteomes" id="UP001058860">
    <property type="component" value="Chromosome"/>
</dbReference>
<evidence type="ECO:0000313" key="15">
    <source>
        <dbReference type="Proteomes" id="UP001058860"/>
    </source>
</evidence>
<evidence type="ECO:0000259" key="12">
    <source>
        <dbReference type="PROSITE" id="PS50109"/>
    </source>
</evidence>
<evidence type="ECO:0000259" key="13">
    <source>
        <dbReference type="PROSITE" id="PS50885"/>
    </source>
</evidence>
<dbReference type="InterPro" id="IPR005467">
    <property type="entry name" value="His_kinase_dom"/>
</dbReference>
<dbReference type="Pfam" id="PF00672">
    <property type="entry name" value="HAMP"/>
    <property type="match status" value="1"/>
</dbReference>
<protein>
    <recommendedName>
        <fullName evidence="3">histidine kinase</fullName>
        <ecNumber evidence="3">2.7.13.3</ecNumber>
    </recommendedName>
</protein>
<dbReference type="SMART" id="SM00304">
    <property type="entry name" value="HAMP"/>
    <property type="match status" value="1"/>
</dbReference>
<dbReference type="SMART" id="SM00387">
    <property type="entry name" value="HATPase_c"/>
    <property type="match status" value="1"/>
</dbReference>
<keyword evidence="9" id="KW-0902">Two-component regulatory system</keyword>
<keyword evidence="6 11" id="KW-0812">Transmembrane</keyword>
<keyword evidence="15" id="KW-1185">Reference proteome</keyword>
<evidence type="ECO:0000256" key="2">
    <source>
        <dbReference type="ARBA" id="ARBA00004236"/>
    </source>
</evidence>
<reference evidence="15" key="1">
    <citation type="submission" date="2021-11" db="EMBL/GenBank/DDBJ databases">
        <title>Cultivation dependent microbiological survey of springs from the worlds oldest radium mine currently devoted to the extraction of radon-saturated water.</title>
        <authorList>
            <person name="Kapinusova G."/>
            <person name="Smrhova T."/>
            <person name="Strejcek M."/>
            <person name="Suman J."/>
            <person name="Jani K."/>
            <person name="Pajer P."/>
            <person name="Uhlik O."/>
        </authorList>
    </citation>
    <scope>NUCLEOTIDE SEQUENCE [LARGE SCALE GENOMIC DNA]</scope>
    <source>
        <strain evidence="15">J379</strain>
    </source>
</reference>
<comment type="subcellular location">
    <subcellularLocation>
        <location evidence="2">Cell membrane</location>
    </subcellularLocation>
</comment>
<keyword evidence="7 14" id="KW-0418">Kinase</keyword>
<dbReference type="InterPro" id="IPR003594">
    <property type="entry name" value="HATPase_dom"/>
</dbReference>
<evidence type="ECO:0000256" key="6">
    <source>
        <dbReference type="ARBA" id="ARBA00022692"/>
    </source>
</evidence>
<feature type="domain" description="HAMP" evidence="13">
    <location>
        <begin position="51"/>
        <end position="104"/>
    </location>
</feature>
<dbReference type="SUPFAM" id="SSF47384">
    <property type="entry name" value="Homodimeric domain of signal transducing histidine kinase"/>
    <property type="match status" value="1"/>
</dbReference>
<keyword evidence="5" id="KW-0808">Transferase</keyword>
<dbReference type="Gene3D" id="3.30.565.10">
    <property type="entry name" value="Histidine kinase-like ATPase, C-terminal domain"/>
    <property type="match status" value="1"/>
</dbReference>
<dbReference type="Pfam" id="PF02518">
    <property type="entry name" value="HATPase_c"/>
    <property type="match status" value="1"/>
</dbReference>
<keyword evidence="10 11" id="KW-0472">Membrane</keyword>
<dbReference type="SUPFAM" id="SSF55874">
    <property type="entry name" value="ATPase domain of HSP90 chaperone/DNA topoisomerase II/histidine kinase"/>
    <property type="match status" value="1"/>
</dbReference>
<dbReference type="GO" id="GO:0016301">
    <property type="term" value="F:kinase activity"/>
    <property type="evidence" value="ECO:0007669"/>
    <property type="project" value="UniProtKB-KW"/>
</dbReference>
<sequence length="339" mass="36228">MPEDERVRIKVLVDSLEERTATGVRNVLIAFAAALLLSTIASLAMGWWLAGRALAPVSRITESARRVSQENLQERIALEGPDDELKELADTFDAMLGKLDRAFEGQRRFVAHASHELRTPLAVMRTALDVTAEDGGYDDPEAVAEMVAMLRRSVARSEALVERLLALATGAADIDRRGRVPLGPLTADVLGDLALRAADAEVTMTAWGLDDDVVVHGDEVLLRHLVHNLVENAVVHNRPNGRVDIVCEQAGDAAVGLRITNDGPVVAAAAADLLQPFRRAAARERPGYGLGLSIVDAVVQAHDGTLSVRARAGGGLDVEVQLPMLAPASPRALQVSVDV</sequence>
<evidence type="ECO:0000256" key="11">
    <source>
        <dbReference type="SAM" id="Phobius"/>
    </source>
</evidence>
<dbReference type="InterPro" id="IPR036890">
    <property type="entry name" value="HATPase_C_sf"/>
</dbReference>
<accession>A0ABY5PF42</accession>
<proteinExistence type="predicted"/>
<evidence type="ECO:0000256" key="10">
    <source>
        <dbReference type="ARBA" id="ARBA00023136"/>
    </source>
</evidence>
<dbReference type="PRINTS" id="PR00344">
    <property type="entry name" value="BCTRLSENSOR"/>
</dbReference>
<dbReference type="Pfam" id="PF00512">
    <property type="entry name" value="HisKA"/>
    <property type="match status" value="1"/>
</dbReference>
<feature type="domain" description="Histidine kinase" evidence="12">
    <location>
        <begin position="112"/>
        <end position="326"/>
    </location>
</feature>
<dbReference type="PROSITE" id="PS50885">
    <property type="entry name" value="HAMP"/>
    <property type="match status" value="1"/>
</dbReference>
<dbReference type="SMART" id="SM00388">
    <property type="entry name" value="HisKA"/>
    <property type="match status" value="1"/>
</dbReference>
<evidence type="ECO:0000256" key="9">
    <source>
        <dbReference type="ARBA" id="ARBA00023012"/>
    </source>
</evidence>
<evidence type="ECO:0000313" key="14">
    <source>
        <dbReference type="EMBL" id="UUY03274.1"/>
    </source>
</evidence>
<name>A0ABY5PF42_9ACTN</name>
<dbReference type="EC" id="2.7.13.3" evidence="3"/>
<organism evidence="14 15">
    <name type="scientific">Svornostia abyssi</name>
    <dbReference type="NCBI Taxonomy" id="2898438"/>
    <lineage>
        <taxon>Bacteria</taxon>
        <taxon>Bacillati</taxon>
        <taxon>Actinomycetota</taxon>
        <taxon>Thermoleophilia</taxon>
        <taxon>Solirubrobacterales</taxon>
        <taxon>Baekduiaceae</taxon>
        <taxon>Svornostia</taxon>
    </lineage>
</organism>
<dbReference type="InterPro" id="IPR003660">
    <property type="entry name" value="HAMP_dom"/>
</dbReference>
<dbReference type="Gene3D" id="6.10.340.10">
    <property type="match status" value="1"/>
</dbReference>
<dbReference type="InterPro" id="IPR036097">
    <property type="entry name" value="HisK_dim/P_sf"/>
</dbReference>
<dbReference type="PROSITE" id="PS50109">
    <property type="entry name" value="HIS_KIN"/>
    <property type="match status" value="1"/>
</dbReference>
<dbReference type="InterPro" id="IPR003661">
    <property type="entry name" value="HisK_dim/P_dom"/>
</dbReference>